<feature type="region of interest" description="Disordered" evidence="1">
    <location>
        <begin position="1"/>
        <end position="112"/>
    </location>
</feature>
<feature type="compositionally biased region" description="Polar residues" evidence="1">
    <location>
        <begin position="90"/>
        <end position="108"/>
    </location>
</feature>
<protein>
    <submittedName>
        <fullName evidence="2">Uncharacterized protein</fullName>
    </submittedName>
</protein>
<dbReference type="Proteomes" id="UP000070700">
    <property type="component" value="Unassembled WGS sequence"/>
</dbReference>
<dbReference type="AlphaFoldDB" id="A0A194XL63"/>
<evidence type="ECO:0000256" key="1">
    <source>
        <dbReference type="SAM" id="MobiDB-lite"/>
    </source>
</evidence>
<dbReference type="GeneID" id="28829134"/>
<sequence length="195" mass="21144">MASSFSTATDAPSQPSAPIAEMAPPSPSSSPNPAKRGTEMAPPPPTHKLKPTMSIPIPPHTTETLSSAPSTSSSTSTSTWPISTPTSRTHTPLTSGVSTPTTEQSPSHSRLRPIHLCRLPQRDKKGNLLDVLERTYLKPEEEVDIEEALQCPPLPGTFRYVVEREVRGGKKNAKEISSEDKKAEFERVKRELRGG</sequence>
<feature type="compositionally biased region" description="Polar residues" evidence="1">
    <location>
        <begin position="1"/>
        <end position="14"/>
    </location>
</feature>
<evidence type="ECO:0000313" key="2">
    <source>
        <dbReference type="EMBL" id="KUJ20975.1"/>
    </source>
</evidence>
<dbReference type="InParanoid" id="A0A194XL63"/>
<reference evidence="2 3" key="1">
    <citation type="submission" date="2015-10" db="EMBL/GenBank/DDBJ databases">
        <title>Full genome of DAOMC 229536 Phialocephala scopiformis, a fungal endophyte of spruce producing the potent anti-insectan compound rugulosin.</title>
        <authorList>
            <consortium name="DOE Joint Genome Institute"/>
            <person name="Walker A.K."/>
            <person name="Frasz S.L."/>
            <person name="Seifert K.A."/>
            <person name="Miller J.D."/>
            <person name="Mondo S.J."/>
            <person name="Labutti K."/>
            <person name="Lipzen A."/>
            <person name="Dockter R."/>
            <person name="Kennedy M."/>
            <person name="Grigoriev I.V."/>
            <person name="Spatafora J.W."/>
        </authorList>
    </citation>
    <scope>NUCLEOTIDE SEQUENCE [LARGE SCALE GENOMIC DNA]</scope>
    <source>
        <strain evidence="2 3">CBS 120377</strain>
    </source>
</reference>
<feature type="region of interest" description="Disordered" evidence="1">
    <location>
        <begin position="169"/>
        <end position="195"/>
    </location>
</feature>
<proteinExistence type="predicted"/>
<feature type="compositionally biased region" description="Low complexity" evidence="1">
    <location>
        <begin position="61"/>
        <end position="89"/>
    </location>
</feature>
<evidence type="ECO:0000313" key="3">
    <source>
        <dbReference type="Proteomes" id="UP000070700"/>
    </source>
</evidence>
<name>A0A194XL63_MOLSC</name>
<dbReference type="KEGG" id="psco:LY89DRAFT_729784"/>
<gene>
    <name evidence="2" type="ORF">LY89DRAFT_729784</name>
</gene>
<keyword evidence="3" id="KW-1185">Reference proteome</keyword>
<organism evidence="2 3">
    <name type="scientific">Mollisia scopiformis</name>
    <name type="common">Conifer needle endophyte fungus</name>
    <name type="synonym">Phialocephala scopiformis</name>
    <dbReference type="NCBI Taxonomy" id="149040"/>
    <lineage>
        <taxon>Eukaryota</taxon>
        <taxon>Fungi</taxon>
        <taxon>Dikarya</taxon>
        <taxon>Ascomycota</taxon>
        <taxon>Pezizomycotina</taxon>
        <taxon>Leotiomycetes</taxon>
        <taxon>Helotiales</taxon>
        <taxon>Mollisiaceae</taxon>
        <taxon>Mollisia</taxon>
    </lineage>
</organism>
<dbReference type="OrthoDB" id="3563866at2759"/>
<accession>A0A194XL63</accession>
<dbReference type="RefSeq" id="XP_018075330.1">
    <property type="nucleotide sequence ID" value="XM_018219408.1"/>
</dbReference>
<dbReference type="EMBL" id="KQ947408">
    <property type="protein sequence ID" value="KUJ20975.1"/>
    <property type="molecule type" value="Genomic_DNA"/>
</dbReference>